<gene>
    <name evidence="2" type="ORF">DW068_05975</name>
</gene>
<proteinExistence type="predicted"/>
<feature type="domain" description="Gp28/Gp37-like" evidence="1">
    <location>
        <begin position="3"/>
        <end position="345"/>
    </location>
</feature>
<dbReference type="InterPro" id="IPR029432">
    <property type="entry name" value="Gp28/Gp37-like_dom"/>
</dbReference>
<comment type="caution">
    <text evidence="2">The sequence shown here is derived from an EMBL/GenBank/DDBJ whole genome shotgun (WGS) entry which is preliminary data.</text>
</comment>
<reference evidence="2 3" key="1">
    <citation type="submission" date="2018-08" db="EMBL/GenBank/DDBJ databases">
        <title>A genome reference for cultivated species of the human gut microbiota.</title>
        <authorList>
            <person name="Zou Y."/>
            <person name="Xue W."/>
            <person name="Luo G."/>
        </authorList>
    </citation>
    <scope>NUCLEOTIDE SEQUENCE [LARGE SCALE GENOMIC DNA]</scope>
    <source>
        <strain evidence="2 3">AF45-14BH</strain>
    </source>
</reference>
<evidence type="ECO:0000313" key="3">
    <source>
        <dbReference type="Proteomes" id="UP000283497"/>
    </source>
</evidence>
<name>A0A415G8A4_9FIRM</name>
<accession>A0A415G8A4</accession>
<dbReference type="Proteomes" id="UP000283497">
    <property type="component" value="Unassembled WGS sequence"/>
</dbReference>
<dbReference type="EMBL" id="QRNJ01000018">
    <property type="protein sequence ID" value="RHK39920.1"/>
    <property type="molecule type" value="Genomic_DNA"/>
</dbReference>
<protein>
    <recommendedName>
        <fullName evidence="1">Gp28/Gp37-like domain-containing protein</fullName>
    </recommendedName>
</protein>
<evidence type="ECO:0000259" key="1">
    <source>
        <dbReference type="Pfam" id="PF14594"/>
    </source>
</evidence>
<evidence type="ECO:0000313" key="2">
    <source>
        <dbReference type="EMBL" id="RHK39920.1"/>
    </source>
</evidence>
<dbReference type="Pfam" id="PF14594">
    <property type="entry name" value="Sipho_Gp37"/>
    <property type="match status" value="1"/>
</dbReference>
<dbReference type="RefSeq" id="WP_118314333.1">
    <property type="nucleotide sequence ID" value="NZ_QRNJ01000018.1"/>
</dbReference>
<organism evidence="2 3">
    <name type="scientific">Anaerobutyricum hallii</name>
    <dbReference type="NCBI Taxonomy" id="39488"/>
    <lineage>
        <taxon>Bacteria</taxon>
        <taxon>Bacillati</taxon>
        <taxon>Bacillota</taxon>
        <taxon>Clostridia</taxon>
        <taxon>Lachnospirales</taxon>
        <taxon>Lachnospiraceae</taxon>
        <taxon>Anaerobutyricum</taxon>
    </lineage>
</organism>
<sequence>MDIYVLDSTAQILDMIDNFESIIWTVQYFNVGEFELIVPVTEKNIALLQKDRLLCRDKDRNGDIWRNVMIIENVKTVADYENGDSMTISGRGLKSIVGRRVVWQQTNLAGNVETGIRQVLTENIIAPADEKRKIDNFILDEPAGITDTFDTQLLGEDLDEWIMSTCQTYGLGWDVYIKDRKFVFILYKGCDRSYGQKDNLPVVFSDEFDNLLASTYTYERAEFKNAALVAGEGEGVNQRTTTVGDSGGLERYEAYIDGSSVSSNGTIITEEQYYKMLQDYAKDELSTTSFTESFEGNVIPDGNYNLNEDYFLGDVVQVINEYGISATPRIVEIIESEDENGKSTVPTFSTWEV</sequence>
<dbReference type="AlphaFoldDB" id="A0A415G8A4"/>